<dbReference type="Proteomes" id="UP001220610">
    <property type="component" value="Chromosome"/>
</dbReference>
<keyword evidence="1" id="KW-0732">Signal</keyword>
<feature type="signal peptide" evidence="1">
    <location>
        <begin position="1"/>
        <end position="22"/>
    </location>
</feature>
<dbReference type="AlphaFoldDB" id="A0AAJ5WPW3"/>
<name>A0AAJ5WPW3_9BACT</name>
<evidence type="ECO:0000313" key="3">
    <source>
        <dbReference type="Proteomes" id="UP001220610"/>
    </source>
</evidence>
<feature type="chain" id="PRO_5042550192" evidence="1">
    <location>
        <begin position="23"/>
        <end position="445"/>
    </location>
</feature>
<sequence>MKKLSPLTLTLALLMVSALLQAQSIYKLKGDSILLTNSPGNAELIIENSTRHVPGVLYNKGNGRTEFRRFQQLSDSSFVLGNDTISINISGAAQSIYDSVQFYDAKYFHQGGNTFGTSAVIGINNPVASVPLIFKTNNIERMRILGSGAIMIGTTTTDGSLLTVNGDFYSTQRITTDSLIVRSGLRAYYYNSTPKFAVQPGLQDLRNMIGTTVGGGLISQWNENPAGSFNTDLGWGAGPTASKFRIGNWSNNTTPVFKPMMIFWRTGAVTINSEDLSPRTLYINGSVGIAKDSVPLITSLGANQYLVQDTSTGRFGRAVVQPSDNQVYDLSGKNALPTSNASPANIVAYSPANGQAGIFECRIVAMKTDGSGIATFNKSIRFRKTGGAITAGTTVSITPDETDAGLTGCTVSITGSGGDIIVQVTGISATSIQWKANYNVVVNSL</sequence>
<evidence type="ECO:0000256" key="1">
    <source>
        <dbReference type="SAM" id="SignalP"/>
    </source>
</evidence>
<reference evidence="2" key="1">
    <citation type="submission" date="2023-03" db="EMBL/GenBank/DDBJ databases">
        <title>Andean soil-derived lignocellulolytic bacterial consortium as a source of novel taxa and putative plastic-active enzymes.</title>
        <authorList>
            <person name="Diaz-Garcia L."/>
            <person name="Chuvochina M."/>
            <person name="Feuerriegel G."/>
            <person name="Bunk B."/>
            <person name="Sproer C."/>
            <person name="Streit W.R."/>
            <person name="Rodriguez L.M."/>
            <person name="Overmann J."/>
            <person name="Jimenez D.J."/>
        </authorList>
    </citation>
    <scope>NUCLEOTIDE SEQUENCE</scope>
    <source>
        <strain evidence="2">MAG 7</strain>
    </source>
</reference>
<protein>
    <submittedName>
        <fullName evidence="2">Uncharacterized protein</fullName>
    </submittedName>
</protein>
<organism evidence="2 3">
    <name type="scientific">Candidatus Pseudobacter hemicellulosilyticus</name>
    <dbReference type="NCBI Taxonomy" id="3121375"/>
    <lineage>
        <taxon>Bacteria</taxon>
        <taxon>Pseudomonadati</taxon>
        <taxon>Bacteroidota</taxon>
        <taxon>Chitinophagia</taxon>
        <taxon>Chitinophagales</taxon>
        <taxon>Chitinophagaceae</taxon>
        <taxon>Pseudobacter</taxon>
    </lineage>
</organism>
<gene>
    <name evidence="2" type="ORF">P0Y53_18960</name>
</gene>
<dbReference type="EMBL" id="CP119311">
    <property type="protein sequence ID" value="WEK34572.1"/>
    <property type="molecule type" value="Genomic_DNA"/>
</dbReference>
<evidence type="ECO:0000313" key="2">
    <source>
        <dbReference type="EMBL" id="WEK34572.1"/>
    </source>
</evidence>
<accession>A0AAJ5WPW3</accession>
<proteinExistence type="predicted"/>